<dbReference type="GO" id="GO:0003677">
    <property type="term" value="F:DNA binding"/>
    <property type="evidence" value="ECO:0007669"/>
    <property type="project" value="UniProtKB-KW"/>
</dbReference>
<evidence type="ECO:0000256" key="7">
    <source>
        <dbReference type="ARBA" id="ARBA00023125"/>
    </source>
</evidence>
<dbReference type="InterPro" id="IPR043502">
    <property type="entry name" value="DNA/RNA_pol_sf"/>
</dbReference>
<dbReference type="AlphaFoldDB" id="A0A6S7H0U6"/>
<keyword evidence="3" id="KW-0808">Transferase</keyword>
<organism evidence="10 11">
    <name type="scientific">Paramuricea clavata</name>
    <name type="common">Red gorgonian</name>
    <name type="synonym">Violescent sea-whip</name>
    <dbReference type="NCBI Taxonomy" id="317549"/>
    <lineage>
        <taxon>Eukaryota</taxon>
        <taxon>Metazoa</taxon>
        <taxon>Cnidaria</taxon>
        <taxon>Anthozoa</taxon>
        <taxon>Octocorallia</taxon>
        <taxon>Malacalcyonacea</taxon>
        <taxon>Plexauridae</taxon>
        <taxon>Paramuricea</taxon>
    </lineage>
</organism>
<accession>A0A6S7H0U6</accession>
<keyword evidence="11" id="KW-1185">Reference proteome</keyword>
<dbReference type="PANTHER" id="PTHR33568:SF3">
    <property type="entry name" value="DNA-DIRECTED DNA POLYMERASE"/>
    <property type="match status" value="1"/>
</dbReference>
<evidence type="ECO:0000259" key="9">
    <source>
        <dbReference type="Pfam" id="PF03175"/>
    </source>
</evidence>
<dbReference type="GO" id="GO:0000166">
    <property type="term" value="F:nucleotide binding"/>
    <property type="evidence" value="ECO:0007669"/>
    <property type="project" value="InterPro"/>
</dbReference>
<dbReference type="GO" id="GO:0006260">
    <property type="term" value="P:DNA replication"/>
    <property type="evidence" value="ECO:0007669"/>
    <property type="project" value="UniProtKB-KW"/>
</dbReference>
<keyword evidence="4" id="KW-0548">Nucleotidyltransferase</keyword>
<feature type="domain" description="DNA-directed DNA polymerase family B mitochondria/virus" evidence="9">
    <location>
        <begin position="281"/>
        <end position="396"/>
    </location>
</feature>
<evidence type="ECO:0000256" key="1">
    <source>
        <dbReference type="ARBA" id="ARBA00005755"/>
    </source>
</evidence>
<dbReference type="InterPro" id="IPR004868">
    <property type="entry name" value="DNA-dir_DNA_pol_B_mt/vir"/>
</dbReference>
<reference evidence="10" key="1">
    <citation type="submission" date="2020-04" db="EMBL/GenBank/DDBJ databases">
        <authorList>
            <person name="Alioto T."/>
            <person name="Alioto T."/>
            <person name="Gomez Garrido J."/>
        </authorList>
    </citation>
    <scope>NUCLEOTIDE SEQUENCE</scope>
    <source>
        <strain evidence="10">A484AB</strain>
    </source>
</reference>
<protein>
    <recommendedName>
        <fullName evidence="2">DNA-directed DNA polymerase</fullName>
        <ecNumber evidence="2">2.7.7.7</ecNumber>
    </recommendedName>
</protein>
<comment type="catalytic activity">
    <reaction evidence="8">
        <text>DNA(n) + a 2'-deoxyribonucleoside 5'-triphosphate = DNA(n+1) + diphosphate</text>
        <dbReference type="Rhea" id="RHEA:22508"/>
        <dbReference type="Rhea" id="RHEA-COMP:17339"/>
        <dbReference type="Rhea" id="RHEA-COMP:17340"/>
        <dbReference type="ChEBI" id="CHEBI:33019"/>
        <dbReference type="ChEBI" id="CHEBI:61560"/>
        <dbReference type="ChEBI" id="CHEBI:173112"/>
        <dbReference type="EC" id="2.7.7.7"/>
    </reaction>
</comment>
<proteinExistence type="inferred from homology"/>
<dbReference type="Proteomes" id="UP001152795">
    <property type="component" value="Unassembled WGS sequence"/>
</dbReference>
<comment type="similarity">
    <text evidence="1">Belongs to the DNA polymerase type-B family.</text>
</comment>
<evidence type="ECO:0000313" key="11">
    <source>
        <dbReference type="Proteomes" id="UP001152795"/>
    </source>
</evidence>
<feature type="domain" description="DNA-directed DNA polymerase family B mitochondria/virus" evidence="9">
    <location>
        <begin position="3"/>
        <end position="127"/>
    </location>
</feature>
<dbReference type="EC" id="2.7.7.7" evidence="2"/>
<dbReference type="GO" id="GO:0003887">
    <property type="term" value="F:DNA-directed DNA polymerase activity"/>
    <property type="evidence" value="ECO:0007669"/>
    <property type="project" value="UniProtKB-KW"/>
</dbReference>
<evidence type="ECO:0000256" key="3">
    <source>
        <dbReference type="ARBA" id="ARBA00022679"/>
    </source>
</evidence>
<dbReference type="Pfam" id="PF03175">
    <property type="entry name" value="DNA_pol_B_2"/>
    <property type="match status" value="2"/>
</dbReference>
<keyword evidence="5" id="KW-0235">DNA replication</keyword>
<evidence type="ECO:0000256" key="5">
    <source>
        <dbReference type="ARBA" id="ARBA00022705"/>
    </source>
</evidence>
<dbReference type="Gene3D" id="3.90.1600.10">
    <property type="entry name" value="Palm domain of DNA polymerase"/>
    <property type="match status" value="1"/>
</dbReference>
<name>A0A6S7H0U6_PARCT</name>
<keyword evidence="6" id="KW-0239">DNA-directed DNA polymerase</keyword>
<comment type="caution">
    <text evidence="10">The sequence shown here is derived from an EMBL/GenBank/DDBJ whole genome shotgun (WGS) entry which is preliminary data.</text>
</comment>
<sequence length="618" mass="71756">MALRKFPEALGIPNICKGFHPYLFYDLNYVGPMVGLEYFDLPAEGSKERSKFDTWYNEQKEKTYVFKEAMYYYCRLDVDILRQGCIIFALLIKKNPNVFPFYDKTCHTIAGLELKVYRTNFLNEDTIGQIPAQGYGGNVNQSTVALYWVRELENDGVTLYSKLSPNAESKIMGRYVDGYCSETNTIYQFHGCFFHGCKTCYDSDKFNMVLSESFYTLRERTRCIMEEFKSNREVYEIYNYAHREKFFHTYVNTFVKLKQESSGVPKNCHDAEGKVNNEKLNEYVAEYFKHEGVKLDADKISYNPGQRTVMKALLNSLWGKLAQNEDTTVVSFLDRFDDLLELVNDNSIEVTSLHFISDNIARTTHRKIASLVTLPNRNVVIASFVTAYARLELFKVLHKLDDSMLYYDTDSVIYIEGVEKGHVLQRGRDLKCCTIPFQHPFMMTLCGPSQSGKSYFIEKIIRNHETLIHPTIDKLLYLYTMDKYDGIKQYIRDNKQTSTLKTFEFIDCNKGIPSMETIKGKLGKNTLLVLDDLMVGKLRNWRVNSHYHVMCKSLTDFRDVEMVAANKKICQSKLHKVLEDIGKKQYRYIVFDGCPKGYANTHVRTGIFPKDETVIYDL</sequence>
<dbReference type="PANTHER" id="PTHR33568">
    <property type="entry name" value="DNA POLYMERASE"/>
    <property type="match status" value="1"/>
</dbReference>
<evidence type="ECO:0000256" key="8">
    <source>
        <dbReference type="ARBA" id="ARBA00049244"/>
    </source>
</evidence>
<dbReference type="SUPFAM" id="SSF56672">
    <property type="entry name" value="DNA/RNA polymerases"/>
    <property type="match status" value="1"/>
</dbReference>
<dbReference type="InterPro" id="IPR023211">
    <property type="entry name" value="DNA_pol_palm_dom_sf"/>
</dbReference>
<evidence type="ECO:0000256" key="2">
    <source>
        <dbReference type="ARBA" id="ARBA00012417"/>
    </source>
</evidence>
<evidence type="ECO:0000313" key="10">
    <source>
        <dbReference type="EMBL" id="CAB3996212.1"/>
    </source>
</evidence>
<keyword evidence="7" id="KW-0238">DNA-binding</keyword>
<evidence type="ECO:0000256" key="4">
    <source>
        <dbReference type="ARBA" id="ARBA00022695"/>
    </source>
</evidence>
<evidence type="ECO:0000256" key="6">
    <source>
        <dbReference type="ARBA" id="ARBA00022932"/>
    </source>
</evidence>
<dbReference type="EMBL" id="CACRXK020002823">
    <property type="protein sequence ID" value="CAB3996212.1"/>
    <property type="molecule type" value="Genomic_DNA"/>
</dbReference>
<dbReference type="OrthoDB" id="5988683at2759"/>
<gene>
    <name evidence="10" type="ORF">PACLA_8A051641</name>
</gene>